<evidence type="ECO:0000259" key="1">
    <source>
        <dbReference type="Pfam" id="PF00561"/>
    </source>
</evidence>
<proteinExistence type="predicted"/>
<dbReference type="InterPro" id="IPR029058">
    <property type="entry name" value="AB_hydrolase_fold"/>
</dbReference>
<sequence length="305" mass="34265">MKSAAESRTRRFIVLGDGRKLCYAEYGDPEGFPVFLFHGTPGSRLWYADDSHNARAIGLRLIAPDRPGYGLSDPKPGRTILDYADDIKELADQLNVDRFSVMGVSGGGVYAAACAYCMPERVEVAGLVATINMFKNRRAPKGMCRSNRMFFWLSGKWPALLRYSYKYQRAMIYKKPDKFVKGTQSNMSHLCESDRKVVLSAGFADFYLLHMKTAFEYSAYEVVREAAMLSGDWGFDSSQIKTKVVIWHGTDDTLAPIEPIRELADLLPDCNAHFIQGKGHFLGADEGEEESMIWRSLLSPEQLPV</sequence>
<dbReference type="InterPro" id="IPR000073">
    <property type="entry name" value="AB_hydrolase_1"/>
</dbReference>
<evidence type="ECO:0000313" key="2">
    <source>
        <dbReference type="EMBL" id="MTI29129.1"/>
    </source>
</evidence>
<feature type="domain" description="AB hydrolase-1" evidence="1">
    <location>
        <begin position="33"/>
        <end position="282"/>
    </location>
</feature>
<dbReference type="PRINTS" id="PR00111">
    <property type="entry name" value="ABHYDROLASE"/>
</dbReference>
<evidence type="ECO:0000313" key="3">
    <source>
        <dbReference type="Proteomes" id="UP000798808"/>
    </source>
</evidence>
<keyword evidence="3" id="KW-1185">Reference proteome</keyword>
<gene>
    <name evidence="2" type="ORF">E1163_29480</name>
</gene>
<organism evidence="2 3">
    <name type="scientific">Fulvivirga kasyanovii</name>
    <dbReference type="NCBI Taxonomy" id="396812"/>
    <lineage>
        <taxon>Bacteria</taxon>
        <taxon>Pseudomonadati</taxon>
        <taxon>Bacteroidota</taxon>
        <taxon>Cytophagia</taxon>
        <taxon>Cytophagales</taxon>
        <taxon>Fulvivirgaceae</taxon>
        <taxon>Fulvivirga</taxon>
    </lineage>
</organism>
<reference evidence="2 3" key="1">
    <citation type="submission" date="2019-02" db="EMBL/GenBank/DDBJ databases">
        <authorList>
            <person name="Goldberg S.R."/>
            <person name="Haltli B.A."/>
            <person name="Correa H."/>
            <person name="Russell K.G."/>
        </authorList>
    </citation>
    <scope>NUCLEOTIDE SEQUENCE [LARGE SCALE GENOMIC DNA]</scope>
    <source>
        <strain evidence="2 3">JCM 16186</strain>
    </source>
</reference>
<dbReference type="Proteomes" id="UP000798808">
    <property type="component" value="Unassembled WGS sequence"/>
</dbReference>
<dbReference type="Gene3D" id="3.40.50.1820">
    <property type="entry name" value="alpha/beta hydrolase"/>
    <property type="match status" value="1"/>
</dbReference>
<dbReference type="SUPFAM" id="SSF53474">
    <property type="entry name" value="alpha/beta-Hydrolases"/>
    <property type="match status" value="1"/>
</dbReference>
<dbReference type="EMBL" id="SMLW01000679">
    <property type="protein sequence ID" value="MTI29129.1"/>
    <property type="molecule type" value="Genomic_DNA"/>
</dbReference>
<accession>A0ABW9RXZ9</accession>
<protein>
    <submittedName>
        <fullName evidence="2">Alpha/beta hydrolase</fullName>
    </submittedName>
</protein>
<dbReference type="RefSeq" id="WP_155177319.1">
    <property type="nucleotide sequence ID" value="NZ_BAAAFL010000022.1"/>
</dbReference>
<comment type="caution">
    <text evidence="2">The sequence shown here is derived from an EMBL/GenBank/DDBJ whole genome shotgun (WGS) entry which is preliminary data.</text>
</comment>
<dbReference type="PANTHER" id="PTHR45763">
    <property type="entry name" value="HYDROLASE, ALPHA/BETA FOLD FAMILY PROTEIN, EXPRESSED-RELATED"/>
    <property type="match status" value="1"/>
</dbReference>
<name>A0ABW9RXZ9_9BACT</name>
<dbReference type="Pfam" id="PF00561">
    <property type="entry name" value="Abhydrolase_1"/>
    <property type="match status" value="1"/>
</dbReference>
<keyword evidence="2" id="KW-0378">Hydrolase</keyword>
<dbReference type="GO" id="GO:0016787">
    <property type="term" value="F:hydrolase activity"/>
    <property type="evidence" value="ECO:0007669"/>
    <property type="project" value="UniProtKB-KW"/>
</dbReference>
<dbReference type="PANTHER" id="PTHR45763:SF46">
    <property type="entry name" value="AB HYDROLASE-1 DOMAIN-CONTAINING PROTEIN"/>
    <property type="match status" value="1"/>
</dbReference>